<feature type="compositionally biased region" description="Basic residues" evidence="1">
    <location>
        <begin position="26"/>
        <end position="35"/>
    </location>
</feature>
<evidence type="ECO:0000313" key="2">
    <source>
        <dbReference type="EMBL" id="KAK4364553.1"/>
    </source>
</evidence>
<proteinExistence type="predicted"/>
<feature type="compositionally biased region" description="Basic residues" evidence="1">
    <location>
        <begin position="1"/>
        <end position="12"/>
    </location>
</feature>
<dbReference type="EMBL" id="JAVYJV010000008">
    <property type="protein sequence ID" value="KAK4364553.1"/>
    <property type="molecule type" value="Genomic_DNA"/>
</dbReference>
<organism evidence="2 3">
    <name type="scientific">Anisodus tanguticus</name>
    <dbReference type="NCBI Taxonomy" id="243964"/>
    <lineage>
        <taxon>Eukaryota</taxon>
        <taxon>Viridiplantae</taxon>
        <taxon>Streptophyta</taxon>
        <taxon>Embryophyta</taxon>
        <taxon>Tracheophyta</taxon>
        <taxon>Spermatophyta</taxon>
        <taxon>Magnoliopsida</taxon>
        <taxon>eudicotyledons</taxon>
        <taxon>Gunneridae</taxon>
        <taxon>Pentapetalae</taxon>
        <taxon>asterids</taxon>
        <taxon>lamiids</taxon>
        <taxon>Solanales</taxon>
        <taxon>Solanaceae</taxon>
        <taxon>Solanoideae</taxon>
        <taxon>Hyoscyameae</taxon>
        <taxon>Anisodus</taxon>
    </lineage>
</organism>
<sequence length="105" mass="11879">MRRKGTAHHQSKPKSMQEGPPDLSKFKARQRHMKSCKGSEPIQMMFSGLNPSSSAHDPRDPKLTASLRHLEVRAVGERTQQHRMTKIGGFPRQSHAQRKAISNAR</sequence>
<name>A0AAE1VC91_9SOLA</name>
<comment type="caution">
    <text evidence="2">The sequence shown here is derived from an EMBL/GenBank/DDBJ whole genome shotgun (WGS) entry which is preliminary data.</text>
</comment>
<dbReference type="Proteomes" id="UP001291623">
    <property type="component" value="Unassembled WGS sequence"/>
</dbReference>
<accession>A0AAE1VC91</accession>
<protein>
    <submittedName>
        <fullName evidence="2">Uncharacterized protein</fullName>
    </submittedName>
</protein>
<keyword evidence="3" id="KW-1185">Reference proteome</keyword>
<gene>
    <name evidence="2" type="ORF">RND71_015911</name>
</gene>
<feature type="region of interest" description="Disordered" evidence="1">
    <location>
        <begin position="1"/>
        <end position="62"/>
    </location>
</feature>
<evidence type="ECO:0000256" key="1">
    <source>
        <dbReference type="SAM" id="MobiDB-lite"/>
    </source>
</evidence>
<reference evidence="2" key="1">
    <citation type="submission" date="2023-12" db="EMBL/GenBank/DDBJ databases">
        <title>Genome assembly of Anisodus tanguticus.</title>
        <authorList>
            <person name="Wang Y.-J."/>
        </authorList>
    </citation>
    <scope>NUCLEOTIDE SEQUENCE</scope>
    <source>
        <strain evidence="2">KB-2021</strain>
        <tissue evidence="2">Leaf</tissue>
    </source>
</reference>
<evidence type="ECO:0000313" key="3">
    <source>
        <dbReference type="Proteomes" id="UP001291623"/>
    </source>
</evidence>
<dbReference type="AlphaFoldDB" id="A0AAE1VC91"/>